<dbReference type="Proteomes" id="UP000092555">
    <property type="component" value="Unassembled WGS sequence"/>
</dbReference>
<organism evidence="3 4">
    <name type="scientific">Metschnikowia bicuspidata var. bicuspidata NRRL YB-4993</name>
    <dbReference type="NCBI Taxonomy" id="869754"/>
    <lineage>
        <taxon>Eukaryota</taxon>
        <taxon>Fungi</taxon>
        <taxon>Dikarya</taxon>
        <taxon>Ascomycota</taxon>
        <taxon>Saccharomycotina</taxon>
        <taxon>Pichiomycetes</taxon>
        <taxon>Metschnikowiaceae</taxon>
        <taxon>Metschnikowia</taxon>
    </lineage>
</organism>
<dbReference type="AlphaFoldDB" id="A0A1A0H9Y0"/>
<dbReference type="CDD" id="cd05840">
    <property type="entry name" value="PWWP_ScIOC4-like"/>
    <property type="match status" value="1"/>
</dbReference>
<name>A0A1A0H9Y0_9ASCO</name>
<sequence>MSQENSLTKQEPSETSQENESPIIEEAKPQTTSVDLQKQLNLEPTTIVLAKVKGYRAWPAMVMDEAILPENIRKVKPKSIRLARKPTKPVIVVPVRFFSDDTYIWIKSCDLKVLPAADIEAFLVKRANAKKHDTLIDAYKLAQDPPDMREFNTWGSRGPPQHSESAEESDIGDDLEPTGPEPKKLKLTIKLKKPSSSASRSKASGKLQGPKNGANGAKKEPVSEESTPPSDALEGFDSDWGLEEAEYDIQGGNYIFDDEQQQKEFSELFPRAADLYLTLEQFEEIFRDFHQALSPGLLLGEIDNEKKVVGKLRELERLIIKSDTPMIAFTKSPLFRVLLLTMHRPADRFAHQAVRDAIQQVLSQLDLHTCQISEDDMELKTKDSTPHASEGQGDAEVVVVE</sequence>
<feature type="region of interest" description="Disordered" evidence="1">
    <location>
        <begin position="377"/>
        <end position="401"/>
    </location>
</feature>
<feature type="region of interest" description="Disordered" evidence="1">
    <location>
        <begin position="147"/>
        <end position="237"/>
    </location>
</feature>
<dbReference type="PROSITE" id="PS50812">
    <property type="entry name" value="PWWP"/>
    <property type="match status" value="1"/>
</dbReference>
<dbReference type="InterPro" id="IPR000313">
    <property type="entry name" value="PWWP_dom"/>
</dbReference>
<dbReference type="InterPro" id="IPR035503">
    <property type="entry name" value="IOC4-like_PWWP"/>
</dbReference>
<dbReference type="GeneID" id="30031375"/>
<dbReference type="STRING" id="869754.A0A1A0H9Y0"/>
<dbReference type="Pfam" id="PF00855">
    <property type="entry name" value="PWWP"/>
    <property type="match status" value="1"/>
</dbReference>
<reference evidence="3 4" key="1">
    <citation type="submission" date="2016-05" db="EMBL/GenBank/DDBJ databases">
        <title>Comparative genomics of biotechnologically important yeasts.</title>
        <authorList>
            <consortium name="DOE Joint Genome Institute"/>
            <person name="Riley R."/>
            <person name="Haridas S."/>
            <person name="Wolfe K.H."/>
            <person name="Lopes M.R."/>
            <person name="Hittinger C.T."/>
            <person name="Goker M."/>
            <person name="Salamov A."/>
            <person name="Wisecaver J."/>
            <person name="Long T.M."/>
            <person name="Aerts A.L."/>
            <person name="Barry K."/>
            <person name="Choi C."/>
            <person name="Clum A."/>
            <person name="Coughlan A.Y."/>
            <person name="Deshpande S."/>
            <person name="Douglass A.P."/>
            <person name="Hanson S.J."/>
            <person name="Klenk H.-P."/>
            <person name="LaButti K."/>
            <person name="Lapidus A."/>
            <person name="Lindquist E."/>
            <person name="Lipzen A."/>
            <person name="Meier-kolthoff J.P."/>
            <person name="Ohm R.A."/>
            <person name="Otillar R.P."/>
            <person name="Pangilinan J."/>
            <person name="Peng Y."/>
            <person name="Rokas A."/>
            <person name="Rosa C.A."/>
            <person name="Scheuner C."/>
            <person name="Sibirny A.A."/>
            <person name="Slot J.C."/>
            <person name="Stielow J.B."/>
            <person name="Sun H."/>
            <person name="Kurtzman C.P."/>
            <person name="Blackwell M."/>
            <person name="Grigoriev I.V."/>
            <person name="Jeffries T.W."/>
        </authorList>
    </citation>
    <scope>NUCLEOTIDE SEQUENCE [LARGE SCALE GENOMIC DNA]</scope>
    <source>
        <strain evidence="3 4">NRRL YB-4993</strain>
    </source>
</reference>
<evidence type="ECO:0000313" key="4">
    <source>
        <dbReference type="Proteomes" id="UP000092555"/>
    </source>
</evidence>
<evidence type="ECO:0000313" key="3">
    <source>
        <dbReference type="EMBL" id="OBA20678.1"/>
    </source>
</evidence>
<comment type="caution">
    <text evidence="3">The sequence shown here is derived from an EMBL/GenBank/DDBJ whole genome shotgun (WGS) entry which is preliminary data.</text>
</comment>
<dbReference type="Gene3D" id="2.30.30.140">
    <property type="match status" value="1"/>
</dbReference>
<feature type="compositionally biased region" description="Polar residues" evidence="1">
    <location>
        <begin position="1"/>
        <end position="20"/>
    </location>
</feature>
<dbReference type="SUPFAM" id="SSF63748">
    <property type="entry name" value="Tudor/PWWP/MBT"/>
    <property type="match status" value="1"/>
</dbReference>
<feature type="compositionally biased region" description="Acidic residues" evidence="1">
    <location>
        <begin position="166"/>
        <end position="176"/>
    </location>
</feature>
<feature type="region of interest" description="Disordered" evidence="1">
    <location>
        <begin position="1"/>
        <end position="36"/>
    </location>
</feature>
<dbReference type="EMBL" id="LXTC01000004">
    <property type="protein sequence ID" value="OBA20678.1"/>
    <property type="molecule type" value="Genomic_DNA"/>
</dbReference>
<evidence type="ECO:0000259" key="2">
    <source>
        <dbReference type="PROSITE" id="PS50812"/>
    </source>
</evidence>
<accession>A0A1A0H9Y0</accession>
<feature type="compositionally biased region" description="Low complexity" evidence="1">
    <location>
        <begin position="194"/>
        <end position="207"/>
    </location>
</feature>
<protein>
    <submittedName>
        <fullName evidence="3">Tudor/PWWP/MBT</fullName>
    </submittedName>
</protein>
<gene>
    <name evidence="3" type="ORF">METBIDRAFT_71850</name>
</gene>
<dbReference type="RefSeq" id="XP_018711200.1">
    <property type="nucleotide sequence ID" value="XM_018858399.1"/>
</dbReference>
<keyword evidence="4" id="KW-1185">Reference proteome</keyword>
<proteinExistence type="predicted"/>
<evidence type="ECO:0000256" key="1">
    <source>
        <dbReference type="SAM" id="MobiDB-lite"/>
    </source>
</evidence>
<dbReference type="OrthoDB" id="62853at2759"/>
<feature type="domain" description="PWWP" evidence="2">
    <location>
        <begin position="44"/>
        <end position="119"/>
    </location>
</feature>
<dbReference type="SMART" id="SM00293">
    <property type="entry name" value="PWWP"/>
    <property type="match status" value="1"/>
</dbReference>